<dbReference type="AlphaFoldDB" id="A0A1Y2FJU1"/>
<sequence>MLAELEFALQVGDEQSEATQKLDRIRQGTKAVTQHIADFNLIIVPLKMNEESKILSLRHSINEDIKDVLARSLDSTKSNFTLFCRQVIAADNRLLERAYEYSVKHYTLTGRRTVRPYASTPPSIPPRFTASAPPTTMCLFYFQL</sequence>
<name>A0A1Y2FJU1_PROLT</name>
<reference evidence="1 2" key="1">
    <citation type="submission" date="2016-07" db="EMBL/GenBank/DDBJ databases">
        <title>Pervasive Adenine N6-methylation of Active Genes in Fungi.</title>
        <authorList>
            <consortium name="DOE Joint Genome Institute"/>
            <person name="Mondo S.J."/>
            <person name="Dannebaum R.O."/>
            <person name="Kuo R.C."/>
            <person name="Labutti K."/>
            <person name="Haridas S."/>
            <person name="Kuo A."/>
            <person name="Salamov A."/>
            <person name="Ahrendt S.R."/>
            <person name="Lipzen A."/>
            <person name="Sullivan W."/>
            <person name="Andreopoulos W.B."/>
            <person name="Clum A."/>
            <person name="Lindquist E."/>
            <person name="Daum C."/>
            <person name="Ramamoorthy G.K."/>
            <person name="Gryganskyi A."/>
            <person name="Culley D."/>
            <person name="Magnuson J.K."/>
            <person name="James T.Y."/>
            <person name="O'Malley M.A."/>
            <person name="Stajich J.E."/>
            <person name="Spatafora J.W."/>
            <person name="Visel A."/>
            <person name="Grigoriev I.V."/>
        </authorList>
    </citation>
    <scope>NUCLEOTIDE SEQUENCE [LARGE SCALE GENOMIC DNA]</scope>
    <source>
        <strain evidence="1 2">12-1054</strain>
    </source>
</reference>
<dbReference type="STRING" id="56484.A0A1Y2FJU1"/>
<evidence type="ECO:0000313" key="1">
    <source>
        <dbReference type="EMBL" id="ORY84231.1"/>
    </source>
</evidence>
<gene>
    <name evidence="1" type="ORF">BCR37DRAFT_386431</name>
</gene>
<dbReference type="RefSeq" id="XP_040726249.1">
    <property type="nucleotide sequence ID" value="XM_040870436.1"/>
</dbReference>
<protein>
    <recommendedName>
        <fullName evidence="3">Retrotransposon gag domain-containing protein</fullName>
    </recommendedName>
</protein>
<organism evidence="1 2">
    <name type="scientific">Protomyces lactucae-debilis</name>
    <dbReference type="NCBI Taxonomy" id="2754530"/>
    <lineage>
        <taxon>Eukaryota</taxon>
        <taxon>Fungi</taxon>
        <taxon>Dikarya</taxon>
        <taxon>Ascomycota</taxon>
        <taxon>Taphrinomycotina</taxon>
        <taxon>Taphrinomycetes</taxon>
        <taxon>Taphrinales</taxon>
        <taxon>Protomycetaceae</taxon>
        <taxon>Protomyces</taxon>
    </lineage>
</organism>
<evidence type="ECO:0008006" key="3">
    <source>
        <dbReference type="Google" id="ProtNLM"/>
    </source>
</evidence>
<proteinExistence type="predicted"/>
<evidence type="ECO:0000313" key="2">
    <source>
        <dbReference type="Proteomes" id="UP000193685"/>
    </source>
</evidence>
<dbReference type="GeneID" id="63787035"/>
<keyword evidence="2" id="KW-1185">Reference proteome</keyword>
<accession>A0A1Y2FJU1</accession>
<dbReference type="EMBL" id="MCFI01000006">
    <property type="protein sequence ID" value="ORY84231.1"/>
    <property type="molecule type" value="Genomic_DNA"/>
</dbReference>
<dbReference type="Proteomes" id="UP000193685">
    <property type="component" value="Unassembled WGS sequence"/>
</dbReference>
<comment type="caution">
    <text evidence="1">The sequence shown here is derived from an EMBL/GenBank/DDBJ whole genome shotgun (WGS) entry which is preliminary data.</text>
</comment>